<reference evidence="1 2" key="1">
    <citation type="journal article" date="2015" name="Nat. Commun.">
        <title>Outbred genome sequencing and CRISPR/Cas9 gene editing in butterflies.</title>
        <authorList>
            <person name="Li X."/>
            <person name="Fan D."/>
            <person name="Zhang W."/>
            <person name="Liu G."/>
            <person name="Zhang L."/>
            <person name="Zhao L."/>
            <person name="Fang X."/>
            <person name="Chen L."/>
            <person name="Dong Y."/>
            <person name="Chen Y."/>
            <person name="Ding Y."/>
            <person name="Zhao R."/>
            <person name="Feng M."/>
            <person name="Zhu Y."/>
            <person name="Feng Y."/>
            <person name="Jiang X."/>
            <person name="Zhu D."/>
            <person name="Xiang H."/>
            <person name="Feng X."/>
            <person name="Li S."/>
            <person name="Wang J."/>
            <person name="Zhang G."/>
            <person name="Kronforst M.R."/>
            <person name="Wang W."/>
        </authorList>
    </citation>
    <scope>NUCLEOTIDE SEQUENCE [LARGE SCALE GENOMIC DNA]</scope>
    <source>
        <strain evidence="1">Ya'a_city_454_Px</strain>
        <tissue evidence="1">Whole body</tissue>
    </source>
</reference>
<evidence type="ECO:0000313" key="1">
    <source>
        <dbReference type="EMBL" id="KPI93504.1"/>
    </source>
</evidence>
<dbReference type="EMBL" id="KQ459602">
    <property type="protein sequence ID" value="KPI93504.1"/>
    <property type="molecule type" value="Genomic_DNA"/>
</dbReference>
<name>A0A194PL94_PAPXU</name>
<protein>
    <submittedName>
        <fullName evidence="1">Uncharacterized protein</fullName>
    </submittedName>
</protein>
<proteinExistence type="predicted"/>
<keyword evidence="2" id="KW-1185">Reference proteome</keyword>
<organism evidence="1 2">
    <name type="scientific">Papilio xuthus</name>
    <name type="common">Asian swallowtail butterfly</name>
    <dbReference type="NCBI Taxonomy" id="66420"/>
    <lineage>
        <taxon>Eukaryota</taxon>
        <taxon>Metazoa</taxon>
        <taxon>Ecdysozoa</taxon>
        <taxon>Arthropoda</taxon>
        <taxon>Hexapoda</taxon>
        <taxon>Insecta</taxon>
        <taxon>Pterygota</taxon>
        <taxon>Neoptera</taxon>
        <taxon>Endopterygota</taxon>
        <taxon>Lepidoptera</taxon>
        <taxon>Glossata</taxon>
        <taxon>Ditrysia</taxon>
        <taxon>Papilionoidea</taxon>
        <taxon>Papilionidae</taxon>
        <taxon>Papilioninae</taxon>
        <taxon>Papilio</taxon>
    </lineage>
</organism>
<dbReference type="AlphaFoldDB" id="A0A194PL94"/>
<gene>
    <name evidence="1" type="ORF">RR46_10764</name>
</gene>
<evidence type="ECO:0000313" key="2">
    <source>
        <dbReference type="Proteomes" id="UP000053268"/>
    </source>
</evidence>
<sequence>MVMFQDILNKYIYGPPPKNQNQTSEQQFVNSAELYQNKSGVHLPMSEYMYRGRCRLNVTNDFMQTAIDAFAIFLEGDLNDILRLPPTYVLHSARTIAMMNIAREKLAATWTVVKENKPNEEITIQTLELYRPLFKYLNGKEIAKLNLTDNRILIYIGTHADLNRHQVGVVASKYIKLNRHWSEPKYLNLMNNLLCGVPMTYMRRLPENTYLQLTHQALGKSYSWNARDVSRLGLLLAEVDGPDLSVINPEAIAGITAHRGMLYAYSAPRGGRGRYVGFSSIAEAYPLNLSVPPTHRDGPTGTLSLSSAAQVLNHILA</sequence>
<accession>A0A194PL94</accession>
<dbReference type="Proteomes" id="UP000053268">
    <property type="component" value="Unassembled WGS sequence"/>
</dbReference>